<comment type="pathway">
    <text evidence="2 19">Energy metabolism; oxidative phosphorylation.</text>
</comment>
<comment type="caution">
    <text evidence="24">The sequence shown here is derived from an EMBL/GenBank/DDBJ whole genome shotgun (WGS) entry which is preliminary data.</text>
</comment>
<evidence type="ECO:0000256" key="7">
    <source>
        <dbReference type="ARBA" id="ARBA00022617"/>
    </source>
</evidence>
<keyword evidence="13 19" id="KW-0249">Electron transport</keyword>
<evidence type="ECO:0000256" key="6">
    <source>
        <dbReference type="ARBA" id="ARBA00022519"/>
    </source>
</evidence>
<evidence type="ECO:0000256" key="11">
    <source>
        <dbReference type="ARBA" id="ARBA00022737"/>
    </source>
</evidence>
<comment type="similarity">
    <text evidence="3 19">Belongs to the CcoP / FixP family.</text>
</comment>
<feature type="binding site" description="covalent" evidence="21">
    <location>
        <position position="122"/>
    </location>
    <ligand>
        <name>heme c</name>
        <dbReference type="ChEBI" id="CHEBI:61717"/>
        <label>1</label>
    </ligand>
</feature>
<keyword evidence="25" id="KW-1185">Reference proteome</keyword>
<dbReference type="InterPro" id="IPR009056">
    <property type="entry name" value="Cyt_c-like_dom"/>
</dbReference>
<dbReference type="PROSITE" id="PS51007">
    <property type="entry name" value="CYTC"/>
    <property type="match status" value="2"/>
</dbReference>
<dbReference type="InterPro" id="IPR008168">
    <property type="entry name" value="Cyt_C_IC"/>
</dbReference>
<evidence type="ECO:0000256" key="3">
    <source>
        <dbReference type="ARBA" id="ARBA00006113"/>
    </source>
</evidence>
<comment type="function">
    <text evidence="19">C-type cytochrome. Part of the cbb3-type cytochrome c oxidase complex.</text>
</comment>
<feature type="transmembrane region" description="Helical" evidence="22">
    <location>
        <begin position="30"/>
        <end position="52"/>
    </location>
</feature>
<feature type="domain" description="Cytochrome c" evidence="23">
    <location>
        <begin position="205"/>
        <end position="286"/>
    </location>
</feature>
<keyword evidence="4 19" id="KW-0813">Transport</keyword>
<evidence type="ECO:0000256" key="16">
    <source>
        <dbReference type="ARBA" id="ARBA00023004"/>
    </source>
</evidence>
<reference evidence="24 25" key="1">
    <citation type="submission" date="2019-08" db="EMBL/GenBank/DDBJ databases">
        <title>Identification of a novel species of the genus Boseongicola.</title>
        <authorList>
            <person name="Zhang X.-Q."/>
        </authorList>
    </citation>
    <scope>NUCLEOTIDE SEQUENCE [LARGE SCALE GENOMIC DNA]</scope>
    <source>
        <strain evidence="24 25">HY14</strain>
    </source>
</reference>
<dbReference type="AlphaFoldDB" id="A0A5D0RKZ0"/>
<evidence type="ECO:0000256" key="10">
    <source>
        <dbReference type="ARBA" id="ARBA00022723"/>
    </source>
</evidence>
<comment type="cofactor">
    <cofactor evidence="19 21">
        <name>heme c</name>
        <dbReference type="ChEBI" id="CHEBI:61717"/>
    </cofactor>
    <text evidence="19 21">Binds 2 heme C groups per subunit.</text>
</comment>
<dbReference type="Gene3D" id="6.10.280.130">
    <property type="match status" value="1"/>
</dbReference>
<keyword evidence="5 19" id="KW-1003">Cell membrane</keyword>
<keyword evidence="11" id="KW-0677">Repeat</keyword>
<dbReference type="Pfam" id="PF13442">
    <property type="entry name" value="Cytochrome_CBB3"/>
    <property type="match status" value="2"/>
</dbReference>
<accession>A0A5D0RKZ0</accession>
<protein>
    <recommendedName>
        <fullName evidence="19">Cbb3-type cytochrome c oxidase subunit</fullName>
    </recommendedName>
</protein>
<keyword evidence="7 19" id="KW-0349">Heme</keyword>
<evidence type="ECO:0000256" key="9">
    <source>
        <dbReference type="ARBA" id="ARBA00022692"/>
    </source>
</evidence>
<dbReference type="InterPro" id="IPR038414">
    <property type="entry name" value="CcoP_N_sf"/>
</dbReference>
<dbReference type="GO" id="GO:0006119">
    <property type="term" value="P:oxidative phosphorylation"/>
    <property type="evidence" value="ECO:0007669"/>
    <property type="project" value="UniProtKB-UniPathway"/>
</dbReference>
<keyword evidence="16 19" id="KW-0408">Iron</keyword>
<name>A0A5D0RKZ0_9RHOB</name>
<evidence type="ECO:0000256" key="17">
    <source>
        <dbReference type="ARBA" id="ARBA00023065"/>
    </source>
</evidence>
<keyword evidence="18 19" id="KW-0472">Membrane</keyword>
<feature type="domain" description="Cytochrome c" evidence="23">
    <location>
        <begin position="106"/>
        <end position="195"/>
    </location>
</feature>
<dbReference type="GO" id="GO:0020037">
    <property type="term" value="F:heme binding"/>
    <property type="evidence" value="ECO:0007669"/>
    <property type="project" value="InterPro"/>
</dbReference>
<dbReference type="PANTHER" id="PTHR33751">
    <property type="entry name" value="CBB3-TYPE CYTOCHROME C OXIDASE SUBUNIT FIXP"/>
    <property type="match status" value="1"/>
</dbReference>
<sequence>MSKDKEKDEVQTTGHEWDGIQEFNNPLPRWWLWVFYATIVWGIGYFIAYPAWPMITKATPGLIGFSTRANVQEEIDRFAEMNAEVRAQLASADLTTLADDTEVYNFAIQSGRATFATFCSQCHGSGAAGAKGYPNLLDNDWIWGGEIEDIAYSIRHGIRNLEDDDARYSEMPAFGDDYLSDEEISQVVAYVMSLSPVTRDAADMTLAAEGETVFADNCASCHMEDGTGDRAQGAPNLTDAIWLYGSDQAEIEASVRNGPFGVMPAWGSRLDEAEVKAVAAYVHQLGGGE</sequence>
<feature type="binding site" description="covalent" evidence="21">
    <location>
        <position position="221"/>
    </location>
    <ligand>
        <name>heme c</name>
        <dbReference type="ChEBI" id="CHEBI:61717"/>
        <label>2</label>
    </ligand>
</feature>
<dbReference type="GO" id="GO:0016491">
    <property type="term" value="F:oxidoreductase activity"/>
    <property type="evidence" value="ECO:0007669"/>
    <property type="project" value="UniProtKB-KW"/>
</dbReference>
<dbReference type="InterPro" id="IPR036909">
    <property type="entry name" value="Cyt_c-like_dom_sf"/>
</dbReference>
<feature type="binding site" description="covalent" evidence="21">
    <location>
        <position position="119"/>
    </location>
    <ligand>
        <name>heme c</name>
        <dbReference type="ChEBI" id="CHEBI:61717"/>
        <label>1</label>
    </ligand>
</feature>
<evidence type="ECO:0000256" key="13">
    <source>
        <dbReference type="ARBA" id="ARBA00022982"/>
    </source>
</evidence>
<evidence type="ECO:0000256" key="5">
    <source>
        <dbReference type="ARBA" id="ARBA00022475"/>
    </source>
</evidence>
<keyword evidence="8 19" id="KW-0679">Respiratory chain</keyword>
<evidence type="ECO:0000313" key="24">
    <source>
        <dbReference type="EMBL" id="TYB82103.1"/>
    </source>
</evidence>
<gene>
    <name evidence="24" type="primary">ccoP</name>
    <name evidence="24" type="ORF">FVF75_05055</name>
</gene>
<dbReference type="SUPFAM" id="SSF46626">
    <property type="entry name" value="Cytochrome c"/>
    <property type="match status" value="2"/>
</dbReference>
<dbReference type="PANTHER" id="PTHR33751:SF1">
    <property type="entry name" value="CBB3-TYPE CYTOCHROME C OXIDASE SUBUNIT FIXP"/>
    <property type="match status" value="1"/>
</dbReference>
<evidence type="ECO:0000256" key="12">
    <source>
        <dbReference type="ARBA" id="ARBA00022781"/>
    </source>
</evidence>
<keyword evidence="15 19" id="KW-0560">Oxidoreductase</keyword>
<dbReference type="PIRSF" id="PIRSF000006">
    <property type="entry name" value="Cbb3-Cox_fixP"/>
    <property type="match status" value="1"/>
</dbReference>
<keyword evidence="10 19" id="KW-0479">Metal-binding</keyword>
<evidence type="ECO:0000256" key="15">
    <source>
        <dbReference type="ARBA" id="ARBA00023002"/>
    </source>
</evidence>
<dbReference type="PRINTS" id="PR00605">
    <property type="entry name" value="CYTCHROMECIC"/>
</dbReference>
<dbReference type="GO" id="GO:0005886">
    <property type="term" value="C:plasma membrane"/>
    <property type="evidence" value="ECO:0007669"/>
    <property type="project" value="UniProtKB-SubCell"/>
</dbReference>
<dbReference type="InterPro" id="IPR004678">
    <property type="entry name" value="Cyt_c_oxidase_cbb3_su3"/>
</dbReference>
<evidence type="ECO:0000259" key="23">
    <source>
        <dbReference type="PROSITE" id="PS51007"/>
    </source>
</evidence>
<evidence type="ECO:0000256" key="14">
    <source>
        <dbReference type="ARBA" id="ARBA00022989"/>
    </source>
</evidence>
<dbReference type="GO" id="GO:0009055">
    <property type="term" value="F:electron transfer activity"/>
    <property type="evidence" value="ECO:0007669"/>
    <property type="project" value="InterPro"/>
</dbReference>
<dbReference type="Pfam" id="PF14715">
    <property type="entry name" value="FixP_N"/>
    <property type="match status" value="1"/>
</dbReference>
<evidence type="ECO:0000313" key="25">
    <source>
        <dbReference type="Proteomes" id="UP000322080"/>
    </source>
</evidence>
<evidence type="ECO:0000256" key="4">
    <source>
        <dbReference type="ARBA" id="ARBA00022448"/>
    </source>
</evidence>
<keyword evidence="12 19" id="KW-0375">Hydrogen ion transport</keyword>
<dbReference type="UniPathway" id="UPA00705"/>
<dbReference type="Gene3D" id="1.10.760.10">
    <property type="entry name" value="Cytochrome c-like domain"/>
    <property type="match status" value="2"/>
</dbReference>
<feature type="binding site" description="axial binding residue" evidence="20">
    <location>
        <position position="263"/>
    </location>
    <ligand>
        <name>heme c</name>
        <dbReference type="ChEBI" id="CHEBI:61717"/>
        <label>1</label>
    </ligand>
    <ligandPart>
        <name>Fe</name>
        <dbReference type="ChEBI" id="CHEBI:18248"/>
    </ligandPart>
</feature>
<organism evidence="24 25">
    <name type="scientific">Maritimibacter fusiformis</name>
    <dbReference type="NCBI Taxonomy" id="2603819"/>
    <lineage>
        <taxon>Bacteria</taxon>
        <taxon>Pseudomonadati</taxon>
        <taxon>Pseudomonadota</taxon>
        <taxon>Alphaproteobacteria</taxon>
        <taxon>Rhodobacterales</taxon>
        <taxon>Roseobacteraceae</taxon>
        <taxon>Maritimibacter</taxon>
    </lineage>
</organism>
<dbReference type="RefSeq" id="WP_148376851.1">
    <property type="nucleotide sequence ID" value="NZ_VSIY01000004.1"/>
</dbReference>
<comment type="subunit">
    <text evidence="19">Component of the cbb3-type cytochrome c oxidase.</text>
</comment>
<evidence type="ECO:0000256" key="18">
    <source>
        <dbReference type="ARBA" id="ARBA00023136"/>
    </source>
</evidence>
<keyword evidence="9 22" id="KW-0812">Transmembrane</keyword>
<feature type="binding site" description="axial binding residue" evidence="20">
    <location>
        <position position="222"/>
    </location>
    <ligand>
        <name>heme c</name>
        <dbReference type="ChEBI" id="CHEBI:61717"/>
        <label>2</label>
    </ligand>
    <ligandPart>
        <name>Fe</name>
        <dbReference type="ChEBI" id="CHEBI:18248"/>
    </ligandPart>
</feature>
<proteinExistence type="inferred from homology"/>
<feature type="binding site" description="covalent" evidence="21">
    <location>
        <position position="218"/>
    </location>
    <ligand>
        <name>heme c</name>
        <dbReference type="ChEBI" id="CHEBI:61717"/>
        <label>2</label>
    </ligand>
</feature>
<comment type="subcellular location">
    <subcellularLocation>
        <location evidence="1 19">Cell inner membrane</location>
    </subcellularLocation>
</comment>
<evidence type="ECO:0000256" key="22">
    <source>
        <dbReference type="SAM" id="Phobius"/>
    </source>
</evidence>
<keyword evidence="14 22" id="KW-1133">Transmembrane helix</keyword>
<evidence type="ECO:0000256" key="8">
    <source>
        <dbReference type="ARBA" id="ARBA00022660"/>
    </source>
</evidence>
<evidence type="ECO:0000256" key="2">
    <source>
        <dbReference type="ARBA" id="ARBA00004673"/>
    </source>
</evidence>
<dbReference type="GO" id="GO:1902600">
    <property type="term" value="P:proton transmembrane transport"/>
    <property type="evidence" value="ECO:0007669"/>
    <property type="project" value="UniProtKB-KW"/>
</dbReference>
<evidence type="ECO:0000256" key="20">
    <source>
        <dbReference type="PIRSR" id="PIRSR000006-1"/>
    </source>
</evidence>
<evidence type="ECO:0000256" key="21">
    <source>
        <dbReference type="PIRSR" id="PIRSR000006-2"/>
    </source>
</evidence>
<evidence type="ECO:0000256" key="19">
    <source>
        <dbReference type="PIRNR" id="PIRNR000006"/>
    </source>
</evidence>
<feature type="binding site" description="axial binding residue" evidence="20">
    <location>
        <position position="123"/>
    </location>
    <ligand>
        <name>heme c</name>
        <dbReference type="ChEBI" id="CHEBI:61717"/>
        <label>1</label>
    </ligand>
    <ligandPart>
        <name>Fe</name>
        <dbReference type="ChEBI" id="CHEBI:18248"/>
    </ligandPart>
</feature>
<keyword evidence="6 19" id="KW-0997">Cell inner membrane</keyword>
<dbReference type="EMBL" id="VSIY01000004">
    <property type="protein sequence ID" value="TYB82103.1"/>
    <property type="molecule type" value="Genomic_DNA"/>
</dbReference>
<dbReference type="InterPro" id="IPR050597">
    <property type="entry name" value="Cytochrome_c_Oxidase_Subunit"/>
</dbReference>
<keyword evidence="17 19" id="KW-0406">Ion transport</keyword>
<dbReference type="InterPro" id="IPR032858">
    <property type="entry name" value="CcoP_N"/>
</dbReference>
<dbReference type="NCBIfam" id="TIGR00782">
    <property type="entry name" value="ccoP"/>
    <property type="match status" value="1"/>
</dbReference>
<feature type="binding site" description="axial binding residue" evidence="20">
    <location>
        <position position="171"/>
    </location>
    <ligand>
        <name>heme c</name>
        <dbReference type="ChEBI" id="CHEBI:61717"/>
        <label>2</label>
    </ligand>
    <ligandPart>
        <name>Fe</name>
        <dbReference type="ChEBI" id="CHEBI:18248"/>
    </ligandPart>
</feature>
<dbReference type="Proteomes" id="UP000322080">
    <property type="component" value="Unassembled WGS sequence"/>
</dbReference>
<evidence type="ECO:0000256" key="1">
    <source>
        <dbReference type="ARBA" id="ARBA00004533"/>
    </source>
</evidence>
<dbReference type="GO" id="GO:0005506">
    <property type="term" value="F:iron ion binding"/>
    <property type="evidence" value="ECO:0007669"/>
    <property type="project" value="InterPro"/>
</dbReference>